<keyword evidence="4" id="KW-1185">Reference proteome</keyword>
<dbReference type="Gene3D" id="3.90.45.10">
    <property type="entry name" value="Peptide deformylase"/>
    <property type="match status" value="1"/>
</dbReference>
<dbReference type="InterPro" id="IPR036821">
    <property type="entry name" value="Peptide_deformylase_sf"/>
</dbReference>
<dbReference type="NCBIfam" id="TIGR00079">
    <property type="entry name" value="pept_deformyl"/>
    <property type="match status" value="1"/>
</dbReference>
<feature type="active site" evidence="2">
    <location>
        <position position="134"/>
    </location>
</feature>
<dbReference type="RefSeq" id="WP_109961608.1">
    <property type="nucleotide sequence ID" value="NZ_CP029553.1"/>
</dbReference>
<comment type="caution">
    <text evidence="2">Lacks conserved residue(s) required for the propagation of feature annotation.</text>
</comment>
<gene>
    <name evidence="3" type="ORF">DK419_25775</name>
</gene>
<dbReference type="NCBIfam" id="NF009484">
    <property type="entry name" value="PRK12846.1-5"/>
    <property type="match status" value="1"/>
</dbReference>
<dbReference type="Proteomes" id="UP000245444">
    <property type="component" value="Chromosome"/>
</dbReference>
<comment type="similarity">
    <text evidence="1 2">Belongs to the polypeptide deformylase family.</text>
</comment>
<dbReference type="HAMAP" id="MF_00163">
    <property type="entry name" value="Pep_deformylase"/>
    <property type="match status" value="1"/>
</dbReference>
<dbReference type="SUPFAM" id="SSF56420">
    <property type="entry name" value="Peptide deformylase"/>
    <property type="match status" value="1"/>
</dbReference>
<dbReference type="OrthoDB" id="9804313at2"/>
<evidence type="ECO:0000313" key="4">
    <source>
        <dbReference type="Proteomes" id="UP000245444"/>
    </source>
</evidence>
<dbReference type="CDD" id="cd00487">
    <property type="entry name" value="Pep_deformylase"/>
    <property type="match status" value="1"/>
</dbReference>
<sequence length="169" mass="18599">MPARPLVLYPDPRLRLPAPPVTSFDEALRAFAGDLLDTLLSVSALGLTGPHVGAPVRLTIIRAALDLAPRVYVNPELVFASPETARHREGSVSMPGVDEEVERPARVRVRFCDLDGAAHEAEEEGFAAACLQHEIDQLDGVFWIERLSRLKRERVLKRYAKAAATARRG</sequence>
<dbReference type="PANTHER" id="PTHR10458">
    <property type="entry name" value="PEPTIDE DEFORMYLASE"/>
    <property type="match status" value="1"/>
</dbReference>
<protein>
    <recommendedName>
        <fullName evidence="2">Peptide deformylase-like</fullName>
    </recommendedName>
    <alternativeName>
        <fullName evidence="2">Polypeptide deformylase-like</fullName>
    </alternativeName>
</protein>
<dbReference type="EMBL" id="CP029553">
    <property type="protein sequence ID" value="AWN49337.1"/>
    <property type="molecule type" value="Genomic_DNA"/>
</dbReference>
<dbReference type="PIRSF" id="PIRSF004749">
    <property type="entry name" value="Pep_def"/>
    <property type="match status" value="1"/>
</dbReference>
<name>A0A2U8WTA0_9HYPH</name>
<proteinExistence type="inferred from homology"/>
<evidence type="ECO:0000256" key="1">
    <source>
        <dbReference type="ARBA" id="ARBA00010759"/>
    </source>
</evidence>
<dbReference type="Pfam" id="PF01327">
    <property type="entry name" value="Pep_deformylase"/>
    <property type="match status" value="1"/>
</dbReference>
<dbReference type="GO" id="GO:0042586">
    <property type="term" value="F:peptide deformylase activity"/>
    <property type="evidence" value="ECO:0007669"/>
    <property type="project" value="InterPro"/>
</dbReference>
<dbReference type="KEGG" id="mtea:DK419_25775"/>
<dbReference type="PANTHER" id="PTHR10458:SF22">
    <property type="entry name" value="PEPTIDE DEFORMYLASE"/>
    <property type="match status" value="1"/>
</dbReference>
<dbReference type="PRINTS" id="PR01576">
    <property type="entry name" value="PDEFORMYLASE"/>
</dbReference>
<evidence type="ECO:0000256" key="2">
    <source>
        <dbReference type="HAMAP-Rule" id="MF_00163"/>
    </source>
</evidence>
<accession>A0A2U8WTA0</accession>
<reference evidence="3 4" key="1">
    <citation type="submission" date="2018-05" db="EMBL/GenBank/DDBJ databases">
        <title>Complete Genome Sequence of Methylobacterium sp. 17Sr1-28.</title>
        <authorList>
            <person name="Srinivasan S."/>
        </authorList>
    </citation>
    <scope>NUCLEOTIDE SEQUENCE [LARGE SCALE GENOMIC DNA]</scope>
    <source>
        <strain evidence="3 4">17Sr1-28</strain>
    </source>
</reference>
<dbReference type="AlphaFoldDB" id="A0A2U8WTA0"/>
<dbReference type="InterPro" id="IPR023635">
    <property type="entry name" value="Peptide_deformylase"/>
</dbReference>
<organism evidence="3 4">
    <name type="scientific">Methylobacterium terrae</name>
    <dbReference type="NCBI Taxonomy" id="2202827"/>
    <lineage>
        <taxon>Bacteria</taxon>
        <taxon>Pseudomonadati</taxon>
        <taxon>Pseudomonadota</taxon>
        <taxon>Alphaproteobacteria</taxon>
        <taxon>Hyphomicrobiales</taxon>
        <taxon>Methylobacteriaceae</taxon>
        <taxon>Methylobacterium</taxon>
    </lineage>
</organism>
<evidence type="ECO:0000313" key="3">
    <source>
        <dbReference type="EMBL" id="AWN49337.1"/>
    </source>
</evidence>